<name>A0AA97A8C7_9EURY</name>
<accession>A0AA97A8C7</accession>
<protein>
    <recommendedName>
        <fullName evidence="3">Thioesterase</fullName>
    </recommendedName>
</protein>
<dbReference type="SUPFAM" id="SSF54637">
    <property type="entry name" value="Thioesterase/thiol ester dehydrase-isomerase"/>
    <property type="match status" value="1"/>
</dbReference>
<dbReference type="InterPro" id="IPR029069">
    <property type="entry name" value="HotDog_dom_sf"/>
</dbReference>
<reference evidence="1 2" key="1">
    <citation type="submission" date="2023-07" db="EMBL/GenBank/DDBJ databases">
        <title>Closed genome sequence of Methanimicrococcus sp. Es2.</title>
        <authorList>
            <person name="Protasov E."/>
            <person name="Platt K."/>
            <person name="Reeh H."/>
            <person name="Poehlein A."/>
            <person name="Daniel R."/>
            <person name="Brune A."/>
        </authorList>
    </citation>
    <scope>NUCLEOTIDE SEQUENCE [LARGE SCALE GENOMIC DNA]</scope>
    <source>
        <strain evidence="1 2">Es2</strain>
    </source>
</reference>
<sequence length="141" mass="16197">MFTATVTPSFGEVDGLGHINNTVLARWFEMARNPIFRMFEPNLNLSHDVWPLIMAYTDFNFVGELFFEFDVELRTYVEKIGTKSFTVYHEAWQEGRLCTYGRAVVVHYDFKAGTTTPIPEEKRAELAEHMVPEGVAQGIKN</sequence>
<dbReference type="EMBL" id="CP131062">
    <property type="protein sequence ID" value="WNY28913.1"/>
    <property type="molecule type" value="Genomic_DNA"/>
</dbReference>
<evidence type="ECO:0008006" key="3">
    <source>
        <dbReference type="Google" id="ProtNLM"/>
    </source>
</evidence>
<organism evidence="1 2">
    <name type="scientific">Methanimicrococcus stummii</name>
    <dbReference type="NCBI Taxonomy" id="3028294"/>
    <lineage>
        <taxon>Archaea</taxon>
        <taxon>Methanobacteriati</taxon>
        <taxon>Methanobacteriota</taxon>
        <taxon>Stenosarchaea group</taxon>
        <taxon>Methanomicrobia</taxon>
        <taxon>Methanosarcinales</taxon>
        <taxon>Methanosarcinaceae</taxon>
        <taxon>Methanimicrococcus</taxon>
    </lineage>
</organism>
<dbReference type="Proteomes" id="UP001302662">
    <property type="component" value="Chromosome"/>
</dbReference>
<dbReference type="CDD" id="cd00586">
    <property type="entry name" value="4HBT"/>
    <property type="match status" value="1"/>
</dbReference>
<dbReference type="RefSeq" id="WP_316558920.1">
    <property type="nucleotide sequence ID" value="NZ_CP131062.1"/>
</dbReference>
<gene>
    <name evidence="1" type="ORF">MmiEs2_11260</name>
</gene>
<dbReference type="GeneID" id="85197598"/>
<dbReference type="Gene3D" id="3.10.129.10">
    <property type="entry name" value="Hotdog Thioesterase"/>
    <property type="match status" value="1"/>
</dbReference>
<dbReference type="AlphaFoldDB" id="A0AA97A8C7"/>
<proteinExistence type="predicted"/>
<dbReference type="Pfam" id="PF13279">
    <property type="entry name" value="4HBT_2"/>
    <property type="match status" value="1"/>
</dbReference>
<dbReference type="KEGG" id="mees:MmiEs2_11260"/>
<keyword evidence="2" id="KW-1185">Reference proteome</keyword>
<evidence type="ECO:0000313" key="1">
    <source>
        <dbReference type="EMBL" id="WNY28913.1"/>
    </source>
</evidence>
<evidence type="ECO:0000313" key="2">
    <source>
        <dbReference type="Proteomes" id="UP001302662"/>
    </source>
</evidence>